<feature type="domain" description="Luciferase-like" evidence="6">
    <location>
        <begin position="27"/>
        <end position="233"/>
    </location>
</feature>
<evidence type="ECO:0000256" key="1">
    <source>
        <dbReference type="ARBA" id="ARBA00022630"/>
    </source>
</evidence>
<dbReference type="Proteomes" id="UP000008366">
    <property type="component" value="Unassembled WGS sequence"/>
</dbReference>
<sequence length="289" mass="31597">MRLATLPSMTVSAAQPTSPAKPARPVRIGVQLHPQHCEYAQLREAVARVEEAGADVLFNWDHFFPLYGEPDGKHYECWTMLAAWAEQTHRVQIGALVTCNSYRNPQLLADMARTVDQISGGRLILGIGSGWFERDYDEYGYEFGTAGRRLDALGEALPLIESRLAALDPPPAGALPVLIGGGGERKTLRLVARHADIWHTFSQGDELAHKIDVLDGHCEAVGRDRSDIEISVGVGGRGREGRAPAAPQEEGEPLRALGATLFTMGTGGPDFDLSALPAWLEWRDEVNRR</sequence>
<keyword evidence="1" id="KW-0285">Flavoprotein</keyword>
<keyword evidence="3" id="KW-0560">Oxidoreductase</keyword>
<feature type="region of interest" description="Disordered" evidence="5">
    <location>
        <begin position="1"/>
        <end position="23"/>
    </location>
</feature>
<dbReference type="InterPro" id="IPR022480">
    <property type="entry name" value="F420_MSMEG2906"/>
</dbReference>
<keyword evidence="4" id="KW-0503">Monooxygenase</keyword>
<dbReference type="InterPro" id="IPR036661">
    <property type="entry name" value="Luciferase-like_sf"/>
</dbReference>
<comment type="caution">
    <text evidence="7">The sequence shown here is derived from an EMBL/GenBank/DDBJ whole genome shotgun (WGS) entry which is preliminary data.</text>
</comment>
<evidence type="ECO:0000256" key="3">
    <source>
        <dbReference type="ARBA" id="ARBA00023002"/>
    </source>
</evidence>
<feature type="compositionally biased region" description="Polar residues" evidence="5">
    <location>
        <begin position="7"/>
        <end position="18"/>
    </location>
</feature>
<dbReference type="Pfam" id="PF00296">
    <property type="entry name" value="Bac_luciferase"/>
    <property type="match status" value="1"/>
</dbReference>
<keyword evidence="2" id="KW-0288">FMN</keyword>
<evidence type="ECO:0000313" key="7">
    <source>
        <dbReference type="EMBL" id="GAB95190.1"/>
    </source>
</evidence>
<dbReference type="AlphaFoldDB" id="K6W7M2"/>
<dbReference type="NCBIfam" id="TIGR03856">
    <property type="entry name" value="F420_MSMEG_2906"/>
    <property type="match status" value="1"/>
</dbReference>
<proteinExistence type="predicted"/>
<dbReference type="STRING" id="1184609.KILIM_017_00350"/>
<keyword evidence="8" id="KW-1185">Reference proteome</keyword>
<accession>K6W7M2</accession>
<dbReference type="SUPFAM" id="SSF51679">
    <property type="entry name" value="Bacterial luciferase-like"/>
    <property type="match status" value="1"/>
</dbReference>
<gene>
    <name evidence="7" type="ORF">KILIM_017_00350</name>
</gene>
<dbReference type="PANTHER" id="PTHR42847:SF8">
    <property type="entry name" value="CONSERVED PROTEIN"/>
    <property type="match status" value="1"/>
</dbReference>
<protein>
    <recommendedName>
        <fullName evidence="6">Luciferase-like domain-containing protein</fullName>
    </recommendedName>
</protein>
<dbReference type="GO" id="GO:0008726">
    <property type="term" value="F:alkanesulfonate monooxygenase activity"/>
    <property type="evidence" value="ECO:0007669"/>
    <property type="project" value="TreeGrafter"/>
</dbReference>
<reference evidence="7 8" key="1">
    <citation type="submission" date="2012-08" db="EMBL/GenBank/DDBJ databases">
        <title>Whole genome shotgun sequence of Kineosphaera limosa NBRC 100340.</title>
        <authorList>
            <person name="Yoshida I."/>
            <person name="Isaki S."/>
            <person name="Hosoyama A."/>
            <person name="Tsuchikane K."/>
            <person name="Katsumata H."/>
            <person name="Ando Y."/>
            <person name="Ohji S."/>
            <person name="Hamada M."/>
            <person name="Tamura T."/>
            <person name="Yamazoe A."/>
            <person name="Yamazaki S."/>
            <person name="Fujita N."/>
        </authorList>
    </citation>
    <scope>NUCLEOTIDE SEQUENCE [LARGE SCALE GENOMIC DNA]</scope>
    <source>
        <strain evidence="7 8">NBRC 100340</strain>
    </source>
</reference>
<evidence type="ECO:0000256" key="4">
    <source>
        <dbReference type="ARBA" id="ARBA00023033"/>
    </source>
</evidence>
<dbReference type="PANTHER" id="PTHR42847">
    <property type="entry name" value="ALKANESULFONATE MONOOXYGENASE"/>
    <property type="match status" value="1"/>
</dbReference>
<evidence type="ECO:0000259" key="6">
    <source>
        <dbReference type="Pfam" id="PF00296"/>
    </source>
</evidence>
<dbReference type="eggNOG" id="COG2141">
    <property type="taxonomic scope" value="Bacteria"/>
</dbReference>
<evidence type="ECO:0000256" key="5">
    <source>
        <dbReference type="SAM" id="MobiDB-lite"/>
    </source>
</evidence>
<dbReference type="GO" id="GO:0046306">
    <property type="term" value="P:alkanesulfonate catabolic process"/>
    <property type="evidence" value="ECO:0007669"/>
    <property type="project" value="TreeGrafter"/>
</dbReference>
<dbReference type="InterPro" id="IPR050172">
    <property type="entry name" value="SsuD_RutA_monooxygenase"/>
</dbReference>
<dbReference type="InterPro" id="IPR011251">
    <property type="entry name" value="Luciferase-like_dom"/>
</dbReference>
<evidence type="ECO:0000256" key="2">
    <source>
        <dbReference type="ARBA" id="ARBA00022643"/>
    </source>
</evidence>
<dbReference type="Gene3D" id="3.20.20.30">
    <property type="entry name" value="Luciferase-like domain"/>
    <property type="match status" value="1"/>
</dbReference>
<dbReference type="EMBL" id="BAHD01000017">
    <property type="protein sequence ID" value="GAB95190.1"/>
    <property type="molecule type" value="Genomic_DNA"/>
</dbReference>
<organism evidence="7 8">
    <name type="scientific">Kineosphaera limosa NBRC 100340</name>
    <dbReference type="NCBI Taxonomy" id="1184609"/>
    <lineage>
        <taxon>Bacteria</taxon>
        <taxon>Bacillati</taxon>
        <taxon>Actinomycetota</taxon>
        <taxon>Actinomycetes</taxon>
        <taxon>Micrococcales</taxon>
        <taxon>Dermatophilaceae</taxon>
        <taxon>Kineosphaera</taxon>
    </lineage>
</organism>
<dbReference type="CDD" id="cd01097">
    <property type="entry name" value="Tetrahydromethanopterin_reductase"/>
    <property type="match status" value="1"/>
</dbReference>
<evidence type="ECO:0000313" key="8">
    <source>
        <dbReference type="Proteomes" id="UP000008366"/>
    </source>
</evidence>
<name>K6W7M2_9MICO</name>